<feature type="region of interest" description="Disordered" evidence="6">
    <location>
        <begin position="1"/>
        <end position="44"/>
    </location>
</feature>
<proteinExistence type="predicted"/>
<gene>
    <name evidence="9" type="ORF">HJC23_012997</name>
</gene>
<evidence type="ECO:0000256" key="3">
    <source>
        <dbReference type="ARBA" id="ARBA00022801"/>
    </source>
</evidence>
<protein>
    <recommendedName>
        <fullName evidence="1">RNA helicase</fullName>
        <ecNumber evidence="1">3.6.4.13</ecNumber>
    </recommendedName>
</protein>
<dbReference type="GO" id="GO:0005524">
    <property type="term" value="F:ATP binding"/>
    <property type="evidence" value="ECO:0007669"/>
    <property type="project" value="UniProtKB-KW"/>
</dbReference>
<dbReference type="Pfam" id="PF00270">
    <property type="entry name" value="DEAD"/>
    <property type="match status" value="1"/>
</dbReference>
<evidence type="ECO:0000256" key="6">
    <source>
        <dbReference type="SAM" id="MobiDB-lite"/>
    </source>
</evidence>
<feature type="compositionally biased region" description="Basic and acidic residues" evidence="6">
    <location>
        <begin position="643"/>
        <end position="654"/>
    </location>
</feature>
<dbReference type="InterPro" id="IPR027417">
    <property type="entry name" value="P-loop_NTPase"/>
</dbReference>
<dbReference type="Pfam" id="PF00271">
    <property type="entry name" value="Helicase_C"/>
    <property type="match status" value="1"/>
</dbReference>
<dbReference type="GO" id="GO:0016787">
    <property type="term" value="F:hydrolase activity"/>
    <property type="evidence" value="ECO:0007669"/>
    <property type="project" value="UniProtKB-KW"/>
</dbReference>
<keyword evidence="3" id="KW-0378">Hydrolase</keyword>
<feature type="domain" description="Helicase ATP-binding" evidence="7">
    <location>
        <begin position="133"/>
        <end position="369"/>
    </location>
</feature>
<dbReference type="InterPro" id="IPR011545">
    <property type="entry name" value="DEAD/DEAH_box_helicase_dom"/>
</dbReference>
<feature type="domain" description="Helicase C-terminal" evidence="8">
    <location>
        <begin position="447"/>
        <end position="610"/>
    </location>
</feature>
<accession>A0ABD3QFZ9</accession>
<evidence type="ECO:0000313" key="10">
    <source>
        <dbReference type="Proteomes" id="UP001516023"/>
    </source>
</evidence>
<evidence type="ECO:0000256" key="4">
    <source>
        <dbReference type="ARBA" id="ARBA00022806"/>
    </source>
</evidence>
<evidence type="ECO:0000256" key="5">
    <source>
        <dbReference type="ARBA" id="ARBA00022840"/>
    </source>
</evidence>
<dbReference type="EMBL" id="JABMIG020000040">
    <property type="protein sequence ID" value="KAL3799272.1"/>
    <property type="molecule type" value="Genomic_DNA"/>
</dbReference>
<evidence type="ECO:0000259" key="8">
    <source>
        <dbReference type="PROSITE" id="PS51194"/>
    </source>
</evidence>
<dbReference type="EC" id="3.6.4.13" evidence="1"/>
<dbReference type="Gene3D" id="3.40.50.300">
    <property type="entry name" value="P-loop containing nucleotide triphosphate hydrolases"/>
    <property type="match status" value="2"/>
</dbReference>
<dbReference type="PANTHER" id="PTHR47958">
    <property type="entry name" value="ATP-DEPENDENT RNA HELICASE DBP3"/>
    <property type="match status" value="1"/>
</dbReference>
<feature type="region of interest" description="Disordered" evidence="6">
    <location>
        <begin position="613"/>
        <end position="661"/>
    </location>
</feature>
<organism evidence="9 10">
    <name type="scientific">Cyclotella cryptica</name>
    <dbReference type="NCBI Taxonomy" id="29204"/>
    <lineage>
        <taxon>Eukaryota</taxon>
        <taxon>Sar</taxon>
        <taxon>Stramenopiles</taxon>
        <taxon>Ochrophyta</taxon>
        <taxon>Bacillariophyta</taxon>
        <taxon>Coscinodiscophyceae</taxon>
        <taxon>Thalassiosirophycidae</taxon>
        <taxon>Stephanodiscales</taxon>
        <taxon>Stephanodiscaceae</taxon>
        <taxon>Cyclotella</taxon>
    </lineage>
</organism>
<dbReference type="PROSITE" id="PS51192">
    <property type="entry name" value="HELICASE_ATP_BIND_1"/>
    <property type="match status" value="1"/>
</dbReference>
<feature type="compositionally biased region" description="Basic and acidic residues" evidence="6">
    <location>
        <begin position="10"/>
        <end position="25"/>
    </location>
</feature>
<dbReference type="SMART" id="SM00490">
    <property type="entry name" value="HELICc"/>
    <property type="match status" value="1"/>
</dbReference>
<dbReference type="SUPFAM" id="SSF52540">
    <property type="entry name" value="P-loop containing nucleoside triphosphate hydrolases"/>
    <property type="match status" value="1"/>
</dbReference>
<dbReference type="AlphaFoldDB" id="A0ABD3QFZ9"/>
<name>A0ABD3QFZ9_9STRA</name>
<reference evidence="9 10" key="1">
    <citation type="journal article" date="2020" name="G3 (Bethesda)">
        <title>Improved Reference Genome for Cyclotella cryptica CCMP332, a Model for Cell Wall Morphogenesis, Salinity Adaptation, and Lipid Production in Diatoms (Bacillariophyta).</title>
        <authorList>
            <person name="Roberts W.R."/>
            <person name="Downey K.M."/>
            <person name="Ruck E.C."/>
            <person name="Traller J.C."/>
            <person name="Alverson A.J."/>
        </authorList>
    </citation>
    <scope>NUCLEOTIDE SEQUENCE [LARGE SCALE GENOMIC DNA]</scope>
    <source>
        <strain evidence="9 10">CCMP332</strain>
    </source>
</reference>
<evidence type="ECO:0000259" key="7">
    <source>
        <dbReference type="PROSITE" id="PS51192"/>
    </source>
</evidence>
<dbReference type="InterPro" id="IPR014001">
    <property type="entry name" value="Helicase_ATP-bd"/>
</dbReference>
<keyword evidence="4" id="KW-0347">Helicase</keyword>
<dbReference type="CDD" id="cd00268">
    <property type="entry name" value="DEADc"/>
    <property type="match status" value="1"/>
</dbReference>
<keyword evidence="10" id="KW-1185">Reference proteome</keyword>
<sequence length="687" mass="76305">MGKRKRQHKSGNEESKSSRQDKSADDNAQVVDDGVHVRQEPADCQSSISPAWSTEFVQRVEDKSKSKGLHRSLGMSEIGLQLVRGTFEVMEKRLKKKTKYSLSSSVQLKPSPIQLNMWPLLLGSYESANGEKNQSMSDSCNVIGIAQTGSGKTLSYSIPVVANCVQRLLSTNIAGEQFKSLVHGVVLCPTRELAIQVSTEMGIATKVANKMLIKAADTDDASTNGSDPRNTVMKVESIAIYGGVDIQPQMRSLGLSCDGNDYVVINESHHLKSLVIAATPGRLLDVLKQLRESQNTKTVHPVFGDVRTIIFDEADRMALNAEMACQIDEILSILKVEKESEIVTCLVSATLPQKTKEIIDRWVPCRRVVIKVDSVQVGEKEQVNACDNTHHDSCSPDNQRAECDEVIDGPVKPKLPSNLDLATIPSNLVQTLHVCAAHKKPKKLILTLQRIYKIANKSQGQRPQNNNRLCIVFFAQIKTLKFISKLLYKEDLKCVELFGTLQQDEREQRLLSFKAGKYPILLASDVASRGIHVPNVHYVVNYDFPGSLDQYVHRCGRAGRNQLHNSDATTETPPTVFSFFTREFSPMADSVIELLRICNAHVDPNLLALSSSARKEDEDAKTTTNGSRGKKQKKKDLSQTPRVDNENEGDHKADSDDEQFSFLDNKRIVLKRASHVSDPEDSDDEES</sequence>
<dbReference type="InterPro" id="IPR001650">
    <property type="entry name" value="Helicase_C-like"/>
</dbReference>
<dbReference type="CDD" id="cd18787">
    <property type="entry name" value="SF2_C_DEAD"/>
    <property type="match status" value="1"/>
</dbReference>
<evidence type="ECO:0000256" key="1">
    <source>
        <dbReference type="ARBA" id="ARBA00012552"/>
    </source>
</evidence>
<dbReference type="InterPro" id="IPR044742">
    <property type="entry name" value="DEAD/DEAH_RhlB"/>
</dbReference>
<evidence type="ECO:0000256" key="2">
    <source>
        <dbReference type="ARBA" id="ARBA00022741"/>
    </source>
</evidence>
<dbReference type="SMART" id="SM00487">
    <property type="entry name" value="DEXDc"/>
    <property type="match status" value="1"/>
</dbReference>
<keyword evidence="2" id="KW-0547">Nucleotide-binding</keyword>
<dbReference type="GO" id="GO:0003724">
    <property type="term" value="F:RNA helicase activity"/>
    <property type="evidence" value="ECO:0007669"/>
    <property type="project" value="UniProtKB-EC"/>
</dbReference>
<keyword evidence="5" id="KW-0067">ATP-binding</keyword>
<evidence type="ECO:0000313" key="9">
    <source>
        <dbReference type="EMBL" id="KAL3799272.1"/>
    </source>
</evidence>
<dbReference type="Proteomes" id="UP001516023">
    <property type="component" value="Unassembled WGS sequence"/>
</dbReference>
<comment type="caution">
    <text evidence="9">The sequence shown here is derived from an EMBL/GenBank/DDBJ whole genome shotgun (WGS) entry which is preliminary data.</text>
</comment>
<dbReference type="PROSITE" id="PS51194">
    <property type="entry name" value="HELICASE_CTER"/>
    <property type="match status" value="1"/>
</dbReference>